<feature type="compositionally biased region" description="Basic and acidic residues" evidence="1">
    <location>
        <begin position="1"/>
        <end position="21"/>
    </location>
</feature>
<keyword evidence="3" id="KW-1185">Reference proteome</keyword>
<gene>
    <name evidence="2" type="primary">97</name>
    <name evidence="2" type="ORF">SEA_BATIATUS_97</name>
</gene>
<dbReference type="RefSeq" id="YP_009954679.1">
    <property type="nucleotide sequence ID" value="NC_051634.1"/>
</dbReference>
<evidence type="ECO:0000313" key="3">
    <source>
        <dbReference type="Proteomes" id="UP000241338"/>
    </source>
</evidence>
<dbReference type="GeneID" id="60326173"/>
<dbReference type="EMBL" id="MH020235">
    <property type="protein sequence ID" value="AVP41760.1"/>
    <property type="molecule type" value="Genomic_DNA"/>
</dbReference>
<dbReference type="KEGG" id="vg:60326173"/>
<name>A0A2P1N178_9CAUD</name>
<sequence>MTAPVDVRDEIGGEGCADRISDGLAGEYPK</sequence>
<evidence type="ECO:0000313" key="2">
    <source>
        <dbReference type="EMBL" id="AVP41760.1"/>
    </source>
</evidence>
<accession>A0A2P1N178</accession>
<organism evidence="2 3">
    <name type="scientific">Mycobacterium phage Batiatus</name>
    <dbReference type="NCBI Taxonomy" id="2126812"/>
    <lineage>
        <taxon>Viruses</taxon>
        <taxon>Duplodnaviria</taxon>
        <taxon>Heunggongvirae</taxon>
        <taxon>Uroviricota</taxon>
        <taxon>Caudoviricetes</taxon>
        <taxon>Gracegardnervirinae</taxon>
        <taxon>Cheoctovirus</taxon>
        <taxon>Cheoctovirus batiatus</taxon>
    </lineage>
</organism>
<protein>
    <submittedName>
        <fullName evidence="2">Uncharacterized protein</fullName>
    </submittedName>
</protein>
<reference evidence="3" key="1">
    <citation type="submission" date="2018-03" db="EMBL/GenBank/DDBJ databases">
        <authorList>
            <person name="Keele B.F."/>
        </authorList>
    </citation>
    <scope>NUCLEOTIDE SEQUENCE [LARGE SCALE GENOMIC DNA]</scope>
</reference>
<feature type="region of interest" description="Disordered" evidence="1">
    <location>
        <begin position="1"/>
        <end position="30"/>
    </location>
</feature>
<evidence type="ECO:0000256" key="1">
    <source>
        <dbReference type="SAM" id="MobiDB-lite"/>
    </source>
</evidence>
<proteinExistence type="predicted"/>
<dbReference type="Proteomes" id="UP000241338">
    <property type="component" value="Segment"/>
</dbReference>